<dbReference type="SUPFAM" id="SSF53098">
    <property type="entry name" value="Ribonuclease H-like"/>
    <property type="match status" value="1"/>
</dbReference>
<dbReference type="OrthoDB" id="9773351at2"/>
<protein>
    <submittedName>
        <fullName evidence="2">3'-5' exonuclease</fullName>
    </submittedName>
</protein>
<dbReference type="Proteomes" id="UP000267223">
    <property type="component" value="Unassembled WGS sequence"/>
</dbReference>
<keyword evidence="3" id="KW-1185">Reference proteome</keyword>
<keyword evidence="2" id="KW-0540">Nuclease</keyword>
<dbReference type="Pfam" id="PF10108">
    <property type="entry name" value="DNA_pol_B_exo2"/>
    <property type="match status" value="1"/>
</dbReference>
<dbReference type="InterPro" id="IPR012337">
    <property type="entry name" value="RNaseH-like_sf"/>
</dbReference>
<keyword evidence="2" id="KW-0269">Exonuclease</keyword>
<dbReference type="RefSeq" id="WP_123119634.1">
    <property type="nucleotide sequence ID" value="NZ_RJJR01000002.1"/>
</dbReference>
<evidence type="ECO:0000259" key="1">
    <source>
        <dbReference type="Pfam" id="PF10108"/>
    </source>
</evidence>
<evidence type="ECO:0000313" key="3">
    <source>
        <dbReference type="Proteomes" id="UP000267223"/>
    </source>
</evidence>
<dbReference type="GO" id="GO:0003676">
    <property type="term" value="F:nucleic acid binding"/>
    <property type="evidence" value="ECO:0007669"/>
    <property type="project" value="InterPro"/>
</dbReference>
<accession>A0A3M9NMR3</accession>
<reference evidence="2 3" key="1">
    <citation type="submission" date="2018-11" db="EMBL/GenBank/DDBJ databases">
        <title>Draft genome sequence of Ferruginibacter sp. BO-59.</title>
        <authorList>
            <person name="Im W.T."/>
        </authorList>
    </citation>
    <scope>NUCLEOTIDE SEQUENCE [LARGE SCALE GENOMIC DNA]</scope>
    <source>
        <strain evidence="2 3">BO-59</strain>
    </source>
</reference>
<dbReference type="AlphaFoldDB" id="A0A3M9NMR3"/>
<dbReference type="Gene3D" id="3.30.420.10">
    <property type="entry name" value="Ribonuclease H-like superfamily/Ribonuclease H"/>
    <property type="match status" value="1"/>
</dbReference>
<sequence>MNQIALENLLLIDIETVSEKEHYHLLDDNWKELWNEKISRQLPADTSPEEFYPMRAAILAEFAKIACISFGYFKKINNEWQLRIKSLCSEDEVQLLNDFLITLKKLHVTNQRWILCGHNIKEFDVPFLCRRMLIKHIPLPSFLDFQNMKPWDTPVLDTLHLWRFGDYKHYTSLKLLAAVLGVPSPKDDIDGSQVGNVYWKEKDLNRISIYCEKDVATVANIILRFKGLPLLKEEQVVFVDR</sequence>
<evidence type="ECO:0000313" key="2">
    <source>
        <dbReference type="EMBL" id="RNI39070.1"/>
    </source>
</evidence>
<dbReference type="GO" id="GO:0004527">
    <property type="term" value="F:exonuclease activity"/>
    <property type="evidence" value="ECO:0007669"/>
    <property type="project" value="UniProtKB-KW"/>
</dbReference>
<comment type="caution">
    <text evidence="2">The sequence shown here is derived from an EMBL/GenBank/DDBJ whole genome shotgun (WGS) entry which is preliminary data.</text>
</comment>
<gene>
    <name evidence="2" type="ORF">EFY79_05330</name>
</gene>
<name>A0A3M9NMR3_9BACT</name>
<dbReference type="InterPro" id="IPR019288">
    <property type="entry name" value="3'-5'_exonuclease_PolB-like"/>
</dbReference>
<dbReference type="EMBL" id="RJJR01000002">
    <property type="protein sequence ID" value="RNI39070.1"/>
    <property type="molecule type" value="Genomic_DNA"/>
</dbReference>
<proteinExistence type="predicted"/>
<dbReference type="InterPro" id="IPR036397">
    <property type="entry name" value="RNaseH_sf"/>
</dbReference>
<feature type="domain" description="Predicted 3'-5' exonuclease PolB-like" evidence="1">
    <location>
        <begin position="62"/>
        <end position="226"/>
    </location>
</feature>
<organism evidence="2 3">
    <name type="scientific">Hanamia caeni</name>
    <dbReference type="NCBI Taxonomy" id="2294116"/>
    <lineage>
        <taxon>Bacteria</taxon>
        <taxon>Pseudomonadati</taxon>
        <taxon>Bacteroidota</taxon>
        <taxon>Chitinophagia</taxon>
        <taxon>Chitinophagales</taxon>
        <taxon>Chitinophagaceae</taxon>
        <taxon>Hanamia</taxon>
    </lineage>
</organism>
<keyword evidence="2" id="KW-0378">Hydrolase</keyword>